<dbReference type="OrthoDB" id="6105938at2759"/>
<protein>
    <submittedName>
        <fullName evidence="1">Uncharacterized protein</fullName>
    </submittedName>
</protein>
<name>A0A8H3I6Y4_9LECA</name>
<sequence length="157" mass="18008">MAEQAYFNRFQTFVPDPQATLMDNFDQLAISNGWQQNSKRHQRERKTYMIALADTHIGSIERGGVAGKLAGLQRLCGELEVSPIPTSTTQCKKRLETVHVCIIDLIDCRRLGTQVHVFTSYRKLQQHITNRRHYFPRDQAKGEADGLLRVLLRKIEG</sequence>
<organism evidence="1 2">
    <name type="scientific">Alectoria fallacina</name>
    <dbReference type="NCBI Taxonomy" id="1903189"/>
    <lineage>
        <taxon>Eukaryota</taxon>
        <taxon>Fungi</taxon>
        <taxon>Dikarya</taxon>
        <taxon>Ascomycota</taxon>
        <taxon>Pezizomycotina</taxon>
        <taxon>Lecanoromycetes</taxon>
        <taxon>OSLEUM clade</taxon>
        <taxon>Lecanoromycetidae</taxon>
        <taxon>Lecanorales</taxon>
        <taxon>Lecanorineae</taxon>
        <taxon>Parmeliaceae</taxon>
        <taxon>Alectoria</taxon>
    </lineage>
</organism>
<gene>
    <name evidence="1" type="ORF">ALECFALPRED_000017</name>
</gene>
<dbReference type="EMBL" id="CAJPDR010000001">
    <property type="protein sequence ID" value="CAF9902784.1"/>
    <property type="molecule type" value="Genomic_DNA"/>
</dbReference>
<keyword evidence="2" id="KW-1185">Reference proteome</keyword>
<evidence type="ECO:0000313" key="1">
    <source>
        <dbReference type="EMBL" id="CAF9902784.1"/>
    </source>
</evidence>
<proteinExistence type="predicted"/>
<comment type="caution">
    <text evidence="1">The sequence shown here is derived from an EMBL/GenBank/DDBJ whole genome shotgun (WGS) entry which is preliminary data.</text>
</comment>
<dbReference type="PANTHER" id="PTHR38846">
    <property type="entry name" value="C3H1-TYPE DOMAIN-CONTAINING PROTEIN"/>
    <property type="match status" value="1"/>
</dbReference>
<dbReference type="AlphaFoldDB" id="A0A8H3I6Y4"/>
<reference evidence="1" key="1">
    <citation type="submission" date="2021-03" db="EMBL/GenBank/DDBJ databases">
        <authorList>
            <person name="Tagirdzhanova G."/>
        </authorList>
    </citation>
    <scope>NUCLEOTIDE SEQUENCE</scope>
</reference>
<dbReference type="Proteomes" id="UP000664203">
    <property type="component" value="Unassembled WGS sequence"/>
</dbReference>
<accession>A0A8H3I6Y4</accession>
<dbReference type="PANTHER" id="PTHR38846:SF1">
    <property type="entry name" value="C3H1-TYPE DOMAIN-CONTAINING PROTEIN"/>
    <property type="match status" value="1"/>
</dbReference>
<evidence type="ECO:0000313" key="2">
    <source>
        <dbReference type="Proteomes" id="UP000664203"/>
    </source>
</evidence>